<keyword evidence="2 4" id="KW-0238">DNA-binding</keyword>
<dbReference type="EMBL" id="OBQI01000008">
    <property type="protein sequence ID" value="SOC53227.1"/>
    <property type="molecule type" value="Genomic_DNA"/>
</dbReference>
<evidence type="ECO:0000259" key="5">
    <source>
        <dbReference type="PROSITE" id="PS50977"/>
    </source>
</evidence>
<feature type="DNA-binding region" description="H-T-H motif" evidence="4">
    <location>
        <begin position="34"/>
        <end position="53"/>
    </location>
</feature>
<sequence length="192" mass="20269">MTRVTTPVRTSAARDRLLASASRTFYGEGIRGVGVDRIVTEAGVTRATFYRHFPGKDDLVVAYLRAIDVDVRARVGEVPEGDPAAAAGLVRAIAGGIGGELCSHGFRGCPFINAAAEFPDPDSPVHRAVVEHRAWLADVLTRAFATAGHADPAETARRFLMLRDGAMVAGYLGDPEAARSTLLAAVEDLLAG</sequence>
<dbReference type="PRINTS" id="PR00455">
    <property type="entry name" value="HTHTETR"/>
</dbReference>
<gene>
    <name evidence="6" type="ORF">SAMN05660748_4346</name>
</gene>
<dbReference type="PANTHER" id="PTHR47506:SF1">
    <property type="entry name" value="HTH-TYPE TRANSCRIPTIONAL REGULATOR YJDC"/>
    <property type="match status" value="1"/>
</dbReference>
<evidence type="ECO:0000313" key="7">
    <source>
        <dbReference type="Proteomes" id="UP000219435"/>
    </source>
</evidence>
<dbReference type="InterPro" id="IPR036271">
    <property type="entry name" value="Tet_transcr_reg_TetR-rel_C_sf"/>
</dbReference>
<evidence type="ECO:0000256" key="3">
    <source>
        <dbReference type="ARBA" id="ARBA00023163"/>
    </source>
</evidence>
<name>A0A285VH50_9ACTN</name>
<dbReference type="PANTHER" id="PTHR47506">
    <property type="entry name" value="TRANSCRIPTIONAL REGULATORY PROTEIN"/>
    <property type="match status" value="1"/>
</dbReference>
<keyword evidence="7" id="KW-1185">Reference proteome</keyword>
<dbReference type="Pfam" id="PF00440">
    <property type="entry name" value="TetR_N"/>
    <property type="match status" value="1"/>
</dbReference>
<feature type="domain" description="HTH tetR-type" evidence="5">
    <location>
        <begin position="11"/>
        <end position="71"/>
    </location>
</feature>
<dbReference type="InterPro" id="IPR001647">
    <property type="entry name" value="HTH_TetR"/>
</dbReference>
<keyword evidence="3" id="KW-0804">Transcription</keyword>
<dbReference type="GO" id="GO:0003677">
    <property type="term" value="F:DNA binding"/>
    <property type="evidence" value="ECO:0007669"/>
    <property type="project" value="UniProtKB-UniRule"/>
</dbReference>
<dbReference type="Proteomes" id="UP000219435">
    <property type="component" value="Unassembled WGS sequence"/>
</dbReference>
<proteinExistence type="predicted"/>
<accession>A0A285VH50</accession>
<organism evidence="6 7">
    <name type="scientific">Blastococcus aggregatus</name>
    <dbReference type="NCBI Taxonomy" id="38502"/>
    <lineage>
        <taxon>Bacteria</taxon>
        <taxon>Bacillati</taxon>
        <taxon>Actinomycetota</taxon>
        <taxon>Actinomycetes</taxon>
        <taxon>Geodermatophilales</taxon>
        <taxon>Geodermatophilaceae</taxon>
        <taxon>Blastococcus</taxon>
    </lineage>
</organism>
<dbReference type="PROSITE" id="PS50977">
    <property type="entry name" value="HTH_TETR_2"/>
    <property type="match status" value="1"/>
</dbReference>
<dbReference type="Gene3D" id="1.10.357.10">
    <property type="entry name" value="Tetracycline Repressor, domain 2"/>
    <property type="match status" value="1"/>
</dbReference>
<protein>
    <submittedName>
        <fullName evidence="6">Transcriptional regulator, TetR family</fullName>
    </submittedName>
</protein>
<evidence type="ECO:0000256" key="4">
    <source>
        <dbReference type="PROSITE-ProRule" id="PRU00335"/>
    </source>
</evidence>
<dbReference type="AlphaFoldDB" id="A0A285VH50"/>
<evidence type="ECO:0000313" key="6">
    <source>
        <dbReference type="EMBL" id="SOC53227.1"/>
    </source>
</evidence>
<dbReference type="SUPFAM" id="SSF48498">
    <property type="entry name" value="Tetracyclin repressor-like, C-terminal domain"/>
    <property type="match status" value="1"/>
</dbReference>
<dbReference type="SUPFAM" id="SSF46689">
    <property type="entry name" value="Homeodomain-like"/>
    <property type="match status" value="1"/>
</dbReference>
<dbReference type="InterPro" id="IPR009057">
    <property type="entry name" value="Homeodomain-like_sf"/>
</dbReference>
<reference evidence="7" key="1">
    <citation type="submission" date="2017-08" db="EMBL/GenBank/DDBJ databases">
        <authorList>
            <person name="Varghese N."/>
            <person name="Submissions S."/>
        </authorList>
    </citation>
    <scope>NUCLEOTIDE SEQUENCE [LARGE SCALE GENOMIC DNA]</scope>
    <source>
        <strain evidence="7">DSM 4725</strain>
    </source>
</reference>
<evidence type="ECO:0000256" key="1">
    <source>
        <dbReference type="ARBA" id="ARBA00023015"/>
    </source>
</evidence>
<evidence type="ECO:0000256" key="2">
    <source>
        <dbReference type="ARBA" id="ARBA00023125"/>
    </source>
</evidence>
<keyword evidence="1" id="KW-0805">Transcription regulation</keyword>